<dbReference type="EMBL" id="ADLN01000075">
    <property type="protein sequence ID" value="EHI59126.1"/>
    <property type="molecule type" value="Genomic_DNA"/>
</dbReference>
<dbReference type="Gene3D" id="3.40.50.1820">
    <property type="entry name" value="alpha/beta hydrolase"/>
    <property type="match status" value="1"/>
</dbReference>
<dbReference type="InterPro" id="IPR029058">
    <property type="entry name" value="AB_hydrolase_fold"/>
</dbReference>
<keyword evidence="1" id="KW-0378">Hydrolase</keyword>
<evidence type="ECO:0000256" key="1">
    <source>
        <dbReference type="ARBA" id="ARBA00022801"/>
    </source>
</evidence>
<gene>
    <name evidence="3" type="ORF">HMPREF9473_02833</name>
</gene>
<name>G5IH55_9FIRM</name>
<dbReference type="AlphaFoldDB" id="G5IH55"/>
<evidence type="ECO:0000313" key="3">
    <source>
        <dbReference type="EMBL" id="EHI59126.1"/>
    </source>
</evidence>
<evidence type="ECO:0000313" key="4">
    <source>
        <dbReference type="Proteomes" id="UP000005384"/>
    </source>
</evidence>
<keyword evidence="4" id="KW-1185">Reference proteome</keyword>
<proteinExistence type="predicted"/>
<dbReference type="PANTHER" id="PTHR48081:SF6">
    <property type="entry name" value="PEPTIDASE S9 PROLYL OLIGOPEPTIDASE CATALYTIC DOMAIN-CONTAINING PROTEIN"/>
    <property type="match status" value="1"/>
</dbReference>
<dbReference type="Proteomes" id="UP000005384">
    <property type="component" value="Unassembled WGS sequence"/>
</dbReference>
<dbReference type="InterPro" id="IPR049492">
    <property type="entry name" value="BD-FAE-like_dom"/>
</dbReference>
<feature type="domain" description="BD-FAE-like" evidence="2">
    <location>
        <begin position="102"/>
        <end position="303"/>
    </location>
</feature>
<organism evidence="3 4">
    <name type="scientific">Hungatella hathewayi WAL-18680</name>
    <dbReference type="NCBI Taxonomy" id="742737"/>
    <lineage>
        <taxon>Bacteria</taxon>
        <taxon>Bacillati</taxon>
        <taxon>Bacillota</taxon>
        <taxon>Clostridia</taxon>
        <taxon>Lachnospirales</taxon>
        <taxon>Lachnospiraceae</taxon>
        <taxon>Hungatella</taxon>
    </lineage>
</organism>
<dbReference type="OrthoDB" id="9794725at2"/>
<dbReference type="RefSeq" id="WP_006780810.1">
    <property type="nucleotide sequence ID" value="NZ_CP040506.1"/>
</dbReference>
<protein>
    <recommendedName>
        <fullName evidence="2">BD-FAE-like domain-containing protein</fullName>
    </recommendedName>
</protein>
<sequence>MHQITENTTIGELCGYEEYRPVSDYFFTNMTEDVWENPLKHYGYEKCGFEEALERVRTILAEKIPMVYNVGAEEVKLIYMPAIGENADNKADGKTVGKADNKVDGSLPYVVVCPGGAYARQWGLIEGIAVGAVWNRLGYPAFILYYRTAQKPLLPKPIDDLAAAIRMIEERAEEFRVEKGNYAVAGFSAGGHLAAEWGTTNHGWSHYGLPKPGALFLAYPSASNDVFCDALEQAKAAGASEAQMASGRNYLERVGGPDFTRESLREYSIEYHMDDSYPPVYLLACKDDPVVPIESSYVLLKALEDHHIPHQSRIAETGGHSFGVGNHTQMHGWLEEAAGFWEMQRR</sequence>
<dbReference type="SUPFAM" id="SSF53474">
    <property type="entry name" value="alpha/beta-Hydrolases"/>
    <property type="match status" value="1"/>
</dbReference>
<dbReference type="Pfam" id="PF20434">
    <property type="entry name" value="BD-FAE"/>
    <property type="match status" value="1"/>
</dbReference>
<dbReference type="PATRIC" id="fig|742737.3.peg.2837"/>
<reference evidence="3 4" key="1">
    <citation type="submission" date="2011-08" db="EMBL/GenBank/DDBJ databases">
        <title>The Genome Sequence of Clostridium hathewayi WAL-18680.</title>
        <authorList>
            <consortium name="The Broad Institute Genome Sequencing Platform"/>
            <person name="Earl A."/>
            <person name="Ward D."/>
            <person name="Feldgarden M."/>
            <person name="Gevers D."/>
            <person name="Finegold S.M."/>
            <person name="Summanen P.H."/>
            <person name="Molitoris D.R."/>
            <person name="Song M."/>
            <person name="Daigneault M."/>
            <person name="Allen-Vercoe E."/>
            <person name="Young S.K."/>
            <person name="Zeng Q."/>
            <person name="Gargeya S."/>
            <person name="Fitzgerald M."/>
            <person name="Haas B."/>
            <person name="Abouelleil A."/>
            <person name="Alvarado L."/>
            <person name="Arachchi H.M."/>
            <person name="Berlin A."/>
            <person name="Brown A."/>
            <person name="Chapman S.B."/>
            <person name="Chen Z."/>
            <person name="Dunbar C."/>
            <person name="Freedman E."/>
            <person name="Gearin G."/>
            <person name="Gellesch M."/>
            <person name="Goldberg J."/>
            <person name="Griggs A."/>
            <person name="Gujja S."/>
            <person name="Heiman D."/>
            <person name="Howarth C."/>
            <person name="Larson L."/>
            <person name="Lui A."/>
            <person name="MacDonald P.J.P."/>
            <person name="Montmayeur A."/>
            <person name="Murphy C."/>
            <person name="Neiman D."/>
            <person name="Pearson M."/>
            <person name="Priest M."/>
            <person name="Roberts A."/>
            <person name="Saif S."/>
            <person name="Shea T."/>
            <person name="Shenoy N."/>
            <person name="Sisk P."/>
            <person name="Stolte C."/>
            <person name="Sykes S."/>
            <person name="Wortman J."/>
            <person name="Nusbaum C."/>
            <person name="Birren B."/>
        </authorList>
    </citation>
    <scope>NUCLEOTIDE SEQUENCE [LARGE SCALE GENOMIC DNA]</scope>
    <source>
        <strain evidence="3 4">WAL-18680</strain>
    </source>
</reference>
<dbReference type="GO" id="GO:0016787">
    <property type="term" value="F:hydrolase activity"/>
    <property type="evidence" value="ECO:0007669"/>
    <property type="project" value="UniProtKB-KW"/>
</dbReference>
<evidence type="ECO:0000259" key="2">
    <source>
        <dbReference type="Pfam" id="PF20434"/>
    </source>
</evidence>
<dbReference type="PANTHER" id="PTHR48081">
    <property type="entry name" value="AB HYDROLASE SUPERFAMILY PROTEIN C4A8.06C"/>
    <property type="match status" value="1"/>
</dbReference>
<accession>G5IH55</accession>
<dbReference type="InterPro" id="IPR050300">
    <property type="entry name" value="GDXG_lipolytic_enzyme"/>
</dbReference>
<comment type="caution">
    <text evidence="3">The sequence shown here is derived from an EMBL/GenBank/DDBJ whole genome shotgun (WGS) entry which is preliminary data.</text>
</comment>
<dbReference type="HOGENOM" id="CLU_061381_1_0_9"/>